<evidence type="ECO:0000313" key="2">
    <source>
        <dbReference type="Proteomes" id="UP000004931"/>
    </source>
</evidence>
<dbReference type="eggNOG" id="COG1574">
    <property type="taxonomic scope" value="Bacteria"/>
</dbReference>
<evidence type="ECO:0000313" key="1">
    <source>
        <dbReference type="EMBL" id="EAW33086.1"/>
    </source>
</evidence>
<keyword evidence="2" id="KW-1185">Reference proteome</keyword>
<reference evidence="1 2" key="1">
    <citation type="journal article" date="2010" name="J. Bacteriol.">
        <title>Genome sequence of the oligotrophic marine Gammaproteobacterium HTCC2143, isolated from the Oregon Coast.</title>
        <authorList>
            <person name="Oh H.M."/>
            <person name="Kang I."/>
            <person name="Ferriera S."/>
            <person name="Giovannoni S.J."/>
            <person name="Cho J.C."/>
        </authorList>
    </citation>
    <scope>NUCLEOTIDE SEQUENCE [LARGE SCALE GENOMIC DNA]</scope>
    <source>
        <strain evidence="1 2">HTCC2143</strain>
    </source>
</reference>
<organism evidence="1 2">
    <name type="scientific">marine gamma proteobacterium HTCC2143</name>
    <dbReference type="NCBI Taxonomy" id="247633"/>
    <lineage>
        <taxon>Bacteria</taxon>
        <taxon>Pseudomonadati</taxon>
        <taxon>Pseudomonadota</taxon>
        <taxon>Gammaproteobacteria</taxon>
        <taxon>Cellvibrionales</taxon>
        <taxon>Spongiibacteraceae</taxon>
        <taxon>BD1-7 clade</taxon>
    </lineage>
</organism>
<protein>
    <submittedName>
        <fullName evidence="1">Uncharacterized protein</fullName>
    </submittedName>
</protein>
<name>A0YAD2_9GAMM</name>
<dbReference type="EMBL" id="AAVT01000001">
    <property type="protein sequence ID" value="EAW33086.1"/>
    <property type="molecule type" value="Genomic_DNA"/>
</dbReference>
<dbReference type="STRING" id="247633.GP2143_17561"/>
<gene>
    <name evidence="1" type="ORF">GP2143_17561</name>
</gene>
<sequence length="120" mass="13037">MHNMSCLSSVTLIVILNLVACSDGNDRSPLKEAAPAVNTATSTVDDEITALKSSTMPNPQRPVGSDKDKYGCIGSAGYQWCAKLAQCLRPWEVTKKHGKENTPAAFEQLCWQNQPKKSVN</sequence>
<comment type="caution">
    <text evidence="1">The sequence shown here is derived from an EMBL/GenBank/DDBJ whole genome shotgun (WGS) entry which is preliminary data.</text>
</comment>
<proteinExistence type="predicted"/>
<accession>A0YAD2</accession>
<dbReference type="AlphaFoldDB" id="A0YAD2"/>
<dbReference type="Proteomes" id="UP000004931">
    <property type="component" value="Unassembled WGS sequence"/>
</dbReference>